<dbReference type="InterPro" id="IPR014748">
    <property type="entry name" value="Enoyl-CoA_hydra_C"/>
</dbReference>
<dbReference type="GO" id="GO:0006631">
    <property type="term" value="P:fatty acid metabolic process"/>
    <property type="evidence" value="ECO:0007669"/>
    <property type="project" value="UniProtKB-KW"/>
</dbReference>
<reference evidence="8" key="1">
    <citation type="submission" date="2021-06" db="EMBL/GenBank/DDBJ databases">
        <title>Parelaphostrongylus tenuis whole genome reference sequence.</title>
        <authorList>
            <person name="Garwood T.J."/>
            <person name="Larsen P.A."/>
            <person name="Fountain-Jones N.M."/>
            <person name="Garbe J.R."/>
            <person name="Macchietto M.G."/>
            <person name="Kania S.A."/>
            <person name="Gerhold R.W."/>
            <person name="Richards J.E."/>
            <person name="Wolf T.M."/>
        </authorList>
    </citation>
    <scope>NUCLEOTIDE SEQUENCE</scope>
    <source>
        <strain evidence="8">MNPRO001-30</strain>
        <tissue evidence="8">Meninges</tissue>
    </source>
</reference>
<keyword evidence="9" id="KW-1185">Reference proteome</keyword>
<dbReference type="EMBL" id="JAHQIW010000801">
    <property type="protein sequence ID" value="KAJ1350102.1"/>
    <property type="molecule type" value="Genomic_DNA"/>
</dbReference>
<dbReference type="InterPro" id="IPR052377">
    <property type="entry name" value="Mitochondrial_ECH-domain"/>
</dbReference>
<keyword evidence="2" id="KW-0276">Fatty acid metabolism</keyword>
<keyword evidence="3" id="KW-0809">Transit peptide</keyword>
<evidence type="ECO:0000313" key="8">
    <source>
        <dbReference type="EMBL" id="KAJ1350102.1"/>
    </source>
</evidence>
<keyword evidence="4" id="KW-0443">Lipid metabolism</keyword>
<evidence type="ECO:0000256" key="1">
    <source>
        <dbReference type="ARBA" id="ARBA00004173"/>
    </source>
</evidence>
<comment type="caution">
    <text evidence="8">The sequence shown here is derived from an EMBL/GenBank/DDBJ whole genome shotgun (WGS) entry which is preliminary data.</text>
</comment>
<dbReference type="Pfam" id="PF00378">
    <property type="entry name" value="ECH_1"/>
    <property type="match status" value="2"/>
</dbReference>
<dbReference type="Proteomes" id="UP001196413">
    <property type="component" value="Unassembled WGS sequence"/>
</dbReference>
<dbReference type="Gene3D" id="3.90.226.10">
    <property type="entry name" value="2-enoyl-CoA Hydratase, Chain A, domain 1"/>
    <property type="match status" value="1"/>
</dbReference>
<evidence type="ECO:0000256" key="7">
    <source>
        <dbReference type="ARBA" id="ARBA00040545"/>
    </source>
</evidence>
<dbReference type="InterPro" id="IPR029045">
    <property type="entry name" value="ClpP/crotonase-like_dom_sf"/>
</dbReference>
<evidence type="ECO:0000256" key="5">
    <source>
        <dbReference type="ARBA" id="ARBA00023128"/>
    </source>
</evidence>
<dbReference type="AlphaFoldDB" id="A0AAD5M0Q8"/>
<gene>
    <name evidence="8" type="ORF">KIN20_005819</name>
</gene>
<dbReference type="PANTHER" id="PTHR43602:SF1">
    <property type="entry name" value="ENOYL-COA HYDRATASE DOMAIN-CONTAINING PROTEIN 3, MITOCHONDRIAL"/>
    <property type="match status" value="1"/>
</dbReference>
<organism evidence="8 9">
    <name type="scientific">Parelaphostrongylus tenuis</name>
    <name type="common">Meningeal worm</name>
    <dbReference type="NCBI Taxonomy" id="148309"/>
    <lineage>
        <taxon>Eukaryota</taxon>
        <taxon>Metazoa</taxon>
        <taxon>Ecdysozoa</taxon>
        <taxon>Nematoda</taxon>
        <taxon>Chromadorea</taxon>
        <taxon>Rhabditida</taxon>
        <taxon>Rhabditina</taxon>
        <taxon>Rhabditomorpha</taxon>
        <taxon>Strongyloidea</taxon>
        <taxon>Metastrongylidae</taxon>
        <taxon>Parelaphostrongylus</taxon>
    </lineage>
</organism>
<evidence type="ECO:0000256" key="4">
    <source>
        <dbReference type="ARBA" id="ARBA00023098"/>
    </source>
</evidence>
<dbReference type="CDD" id="cd06558">
    <property type="entry name" value="crotonase-like"/>
    <property type="match status" value="1"/>
</dbReference>
<evidence type="ECO:0000313" key="9">
    <source>
        <dbReference type="Proteomes" id="UP001196413"/>
    </source>
</evidence>
<dbReference type="GO" id="GO:0005739">
    <property type="term" value="C:mitochondrion"/>
    <property type="evidence" value="ECO:0007669"/>
    <property type="project" value="UniProtKB-SubCell"/>
</dbReference>
<dbReference type="PANTHER" id="PTHR43602">
    <property type="match status" value="1"/>
</dbReference>
<evidence type="ECO:0000256" key="6">
    <source>
        <dbReference type="ARBA" id="ARBA00037410"/>
    </source>
</evidence>
<dbReference type="InterPro" id="IPR001753">
    <property type="entry name" value="Enoyl-CoA_hydra/iso"/>
</dbReference>
<sequence length="309" mass="34266">MFLLRRSFCSGLSLLGKELYQGESVVRLVLKDAKRHNALSLAMIDELIKELEELNNMSKVRSVIIASGSKVFSSGHDLNELEYSKHHNSAKCIENTINFLSHLFDNLNTTYIKLFRKADAGEGLHRQIFERSHHLMMLIRRMQIPVIAEVNGAAVAAGCQLVAACDVVVASETSKFLVPGQKVGLFCSTPGIPLARAVPHKIALDMLLTAEPIDAHAALSYGLVSRVVPDSEVKFEALKVAEQIGRHSRSVTALGKAFFYSQTELGLNDAYRHGGKVMTENLKLKDTQEGIKAFIEKRKPDFTHTDEKH</sequence>
<name>A0AAD5M0Q8_PARTN</name>
<proteinExistence type="predicted"/>
<comment type="subcellular location">
    <subcellularLocation>
        <location evidence="1">Mitochondrion</location>
    </subcellularLocation>
</comment>
<dbReference type="GO" id="GO:0016836">
    <property type="term" value="F:hydro-lyase activity"/>
    <property type="evidence" value="ECO:0007669"/>
    <property type="project" value="TreeGrafter"/>
</dbReference>
<comment type="function">
    <text evidence="6">May play a role in fatty acid biosynthesis and insulin sensitivity.</text>
</comment>
<protein>
    <recommendedName>
        <fullName evidence="7">Enoyl-CoA hydratase domain-containing protein 3, mitochondrial</fullName>
    </recommendedName>
</protein>
<evidence type="ECO:0000256" key="3">
    <source>
        <dbReference type="ARBA" id="ARBA00022946"/>
    </source>
</evidence>
<accession>A0AAD5M0Q8</accession>
<dbReference type="SUPFAM" id="SSF52096">
    <property type="entry name" value="ClpP/crotonase"/>
    <property type="match status" value="1"/>
</dbReference>
<dbReference type="Gene3D" id="1.10.12.10">
    <property type="entry name" value="Lyase 2-enoyl-coa Hydratase, Chain A, domain 2"/>
    <property type="match status" value="1"/>
</dbReference>
<keyword evidence="5" id="KW-0496">Mitochondrion</keyword>
<evidence type="ECO:0000256" key="2">
    <source>
        <dbReference type="ARBA" id="ARBA00022832"/>
    </source>
</evidence>